<dbReference type="Proteomes" id="UP001148662">
    <property type="component" value="Unassembled WGS sequence"/>
</dbReference>
<dbReference type="EMBL" id="JANHOG010000082">
    <property type="protein sequence ID" value="KAJ3558547.1"/>
    <property type="molecule type" value="Genomic_DNA"/>
</dbReference>
<evidence type="ECO:0000313" key="1">
    <source>
        <dbReference type="EMBL" id="KAJ3558547.1"/>
    </source>
</evidence>
<name>A0ACC1TDC7_9APHY</name>
<organism evidence="1 2">
    <name type="scientific">Phlebia brevispora</name>
    <dbReference type="NCBI Taxonomy" id="194682"/>
    <lineage>
        <taxon>Eukaryota</taxon>
        <taxon>Fungi</taxon>
        <taxon>Dikarya</taxon>
        <taxon>Basidiomycota</taxon>
        <taxon>Agaricomycotina</taxon>
        <taxon>Agaricomycetes</taxon>
        <taxon>Polyporales</taxon>
        <taxon>Meruliaceae</taxon>
        <taxon>Phlebia</taxon>
    </lineage>
</organism>
<reference evidence="1" key="1">
    <citation type="submission" date="2022-07" db="EMBL/GenBank/DDBJ databases">
        <title>Genome Sequence of Phlebia brevispora.</title>
        <authorList>
            <person name="Buettner E."/>
        </authorList>
    </citation>
    <scope>NUCLEOTIDE SEQUENCE</scope>
    <source>
        <strain evidence="1">MPL23</strain>
    </source>
</reference>
<keyword evidence="2" id="KW-1185">Reference proteome</keyword>
<accession>A0ACC1TDC7</accession>
<sequence>MLLRTAAVFRSLRPATRRFTHYSHHRPTAMAPPGYLLVYSDPGEKVSEDGFNDWYDNEHVPLRVEVPAFLSWHRWIADDNKTPKYAATYDLTSFEATQKPPYTTLAGTRSEREKRLIRDVDVLDRRTYELWGGLLPEPSSFYDPAKPAPYTVFVAVNVKPGTEDAYNKWYDEEHIPLLSKVPGWIRSRRFVLKDWGQAGVQGEAGQKEPPKFLAGARVGVDGGKEEQRARARDEHAVEGSDRQGLHRVRFEDFQALQNLGEKRVIEHGGRVFSTPNL</sequence>
<gene>
    <name evidence="1" type="ORF">NM688_g864</name>
</gene>
<comment type="caution">
    <text evidence="1">The sequence shown here is derived from an EMBL/GenBank/DDBJ whole genome shotgun (WGS) entry which is preliminary data.</text>
</comment>
<evidence type="ECO:0000313" key="2">
    <source>
        <dbReference type="Proteomes" id="UP001148662"/>
    </source>
</evidence>
<protein>
    <submittedName>
        <fullName evidence="1">Uncharacterized protein</fullName>
    </submittedName>
</protein>
<proteinExistence type="predicted"/>